<dbReference type="Proteomes" id="UP000242144">
    <property type="component" value="Unassembled WGS sequence"/>
</dbReference>
<dbReference type="EMBL" id="PZAO01000014">
    <property type="protein sequence ID" value="PTG69509.1"/>
    <property type="molecule type" value="Genomic_DNA"/>
</dbReference>
<evidence type="ECO:0000313" key="4">
    <source>
        <dbReference type="EMBL" id="PTG69509.1"/>
    </source>
</evidence>
<feature type="transmembrane region" description="Helical" evidence="1">
    <location>
        <begin position="28"/>
        <end position="45"/>
    </location>
</feature>
<dbReference type="Proteomes" id="UP000242704">
    <property type="component" value="Unassembled WGS sequence"/>
</dbReference>
<accession>A0AAE5SYD0</accession>
<reference evidence="5 6" key="1">
    <citation type="journal article" date="2016" name="Front. Microbiol.">
        <title>Comprehensive Phylogenetic Analysis of Bovine Non-aureus Staphylococci Species Based on Whole-Genome Sequencing.</title>
        <authorList>
            <person name="Naushad S."/>
            <person name="Barkema H.W."/>
            <person name="Luby C."/>
            <person name="Condas L.A."/>
            <person name="Nobrega D.B."/>
            <person name="Carson D.A."/>
            <person name="De Buck J."/>
        </authorList>
    </citation>
    <scope>NUCLEOTIDE SEQUENCE [LARGE SCALE GENOMIC DNA]</scope>
    <source>
        <strain evidence="3 6">SNUC 105</strain>
        <strain evidence="4 5">SNUC 1363</strain>
        <strain evidence="2 7">SNUC 505</strain>
    </source>
</reference>
<protein>
    <submittedName>
        <fullName evidence="2">Uncharacterized protein</fullName>
    </submittedName>
</protein>
<sequence>MILILLLSLLLAVSIVIGVFRSTKKIFNLSAILMTIVIFVVDFWLHGWHKESFKIILICIVIIVFEVYHIKVKMGQMGTKR</sequence>
<organism evidence="2 7">
    <name type="scientific">Staphylococcus chromogenes</name>
    <name type="common">Staphylococcus hyicus subsp. chromogenes</name>
    <dbReference type="NCBI Taxonomy" id="46126"/>
    <lineage>
        <taxon>Bacteria</taxon>
        <taxon>Bacillati</taxon>
        <taxon>Bacillota</taxon>
        <taxon>Bacilli</taxon>
        <taxon>Bacillales</taxon>
        <taxon>Staphylococcaceae</taxon>
        <taxon>Staphylococcus</taxon>
    </lineage>
</organism>
<comment type="caution">
    <text evidence="2">The sequence shown here is derived from an EMBL/GenBank/DDBJ whole genome shotgun (WGS) entry which is preliminary data.</text>
</comment>
<dbReference type="EMBL" id="PZBZ01000104">
    <property type="protein sequence ID" value="PTG11387.1"/>
    <property type="molecule type" value="Genomic_DNA"/>
</dbReference>
<keyword evidence="5" id="KW-1185">Reference proteome</keyword>
<proteinExistence type="predicted"/>
<dbReference type="Proteomes" id="UP000242008">
    <property type="component" value="Unassembled WGS sequence"/>
</dbReference>
<dbReference type="AlphaFoldDB" id="A0AAE5SYD0"/>
<evidence type="ECO:0000256" key="1">
    <source>
        <dbReference type="SAM" id="Phobius"/>
    </source>
</evidence>
<dbReference type="EMBL" id="PZCM01000001">
    <property type="protein sequence ID" value="PTG28632.1"/>
    <property type="molecule type" value="Genomic_DNA"/>
</dbReference>
<name>A0AAE5SYD0_STACR</name>
<evidence type="ECO:0000313" key="7">
    <source>
        <dbReference type="Proteomes" id="UP000242704"/>
    </source>
</evidence>
<dbReference type="RefSeq" id="WP_037574587.1">
    <property type="nucleotide sequence ID" value="NZ_CP133244.1"/>
</dbReference>
<evidence type="ECO:0000313" key="3">
    <source>
        <dbReference type="EMBL" id="PTG28632.1"/>
    </source>
</evidence>
<evidence type="ECO:0000313" key="5">
    <source>
        <dbReference type="Proteomes" id="UP000242008"/>
    </source>
</evidence>
<gene>
    <name evidence="3" type="ORF">BU638_00010</name>
    <name evidence="2" type="ORF">BU653_11275</name>
    <name evidence="4" type="ORF">BU676_07140</name>
</gene>
<evidence type="ECO:0000313" key="2">
    <source>
        <dbReference type="EMBL" id="PTG11387.1"/>
    </source>
</evidence>
<feature type="transmembrane region" description="Helical" evidence="1">
    <location>
        <begin position="52"/>
        <end position="70"/>
    </location>
</feature>
<keyword evidence="1" id="KW-0472">Membrane</keyword>
<reference evidence="2" key="2">
    <citation type="submission" date="2018-03" db="EMBL/GenBank/DDBJ databases">
        <authorList>
            <person name="Naushad S."/>
        </authorList>
    </citation>
    <scope>NUCLEOTIDE SEQUENCE</scope>
    <source>
        <strain evidence="3">SNUC 105</strain>
        <strain evidence="4">SNUC 1363</strain>
        <strain evidence="2">SNUC 505</strain>
    </source>
</reference>
<evidence type="ECO:0000313" key="6">
    <source>
        <dbReference type="Proteomes" id="UP000242144"/>
    </source>
</evidence>
<keyword evidence="1" id="KW-0812">Transmembrane</keyword>
<keyword evidence="1" id="KW-1133">Transmembrane helix</keyword>